<dbReference type="Ensembl" id="ENSCWAT00000011270.1">
    <property type="protein sequence ID" value="ENSCWAP00000010360.1"/>
    <property type="gene ID" value="ENSCWAG00000008043.1"/>
</dbReference>
<protein>
    <recommendedName>
        <fullName evidence="4">G protein pathway suppressor 2</fullName>
    </recommendedName>
</protein>
<proteinExistence type="predicted"/>
<feature type="compositionally biased region" description="Polar residues" evidence="1">
    <location>
        <begin position="278"/>
        <end position="302"/>
    </location>
</feature>
<dbReference type="GO" id="GO:0003712">
    <property type="term" value="F:transcription coregulator activity"/>
    <property type="evidence" value="ECO:0007669"/>
    <property type="project" value="TreeGrafter"/>
</dbReference>
<dbReference type="PANTHER" id="PTHR22654:SF2">
    <property type="entry name" value="G PROTEIN PATHWAY SUPPRESSOR 2"/>
    <property type="match status" value="1"/>
</dbReference>
<name>A0A8C3YGE4_9CETA</name>
<evidence type="ECO:0008006" key="4">
    <source>
        <dbReference type="Google" id="ProtNLM"/>
    </source>
</evidence>
<keyword evidence="3" id="KW-1185">Reference proteome</keyword>
<dbReference type="GO" id="GO:0005667">
    <property type="term" value="C:transcription regulator complex"/>
    <property type="evidence" value="ECO:0007669"/>
    <property type="project" value="TreeGrafter"/>
</dbReference>
<organism evidence="2 3">
    <name type="scientific">Catagonus wagneri</name>
    <name type="common">Chacoan peccary</name>
    <dbReference type="NCBI Taxonomy" id="51154"/>
    <lineage>
        <taxon>Eukaryota</taxon>
        <taxon>Metazoa</taxon>
        <taxon>Chordata</taxon>
        <taxon>Craniata</taxon>
        <taxon>Vertebrata</taxon>
        <taxon>Euteleostomi</taxon>
        <taxon>Mammalia</taxon>
        <taxon>Eutheria</taxon>
        <taxon>Laurasiatheria</taxon>
        <taxon>Artiodactyla</taxon>
        <taxon>Suina</taxon>
        <taxon>Tayassuidae</taxon>
        <taxon>Catagonus</taxon>
    </lineage>
</organism>
<evidence type="ECO:0000313" key="2">
    <source>
        <dbReference type="Ensembl" id="ENSCWAP00000010360.1"/>
    </source>
</evidence>
<dbReference type="GeneTree" id="ENSGT00390000004049"/>
<reference evidence="2" key="2">
    <citation type="submission" date="2025-09" db="UniProtKB">
        <authorList>
            <consortium name="Ensembl"/>
        </authorList>
    </citation>
    <scope>IDENTIFICATION</scope>
</reference>
<dbReference type="AlphaFoldDB" id="A0A8C3YGE4"/>
<sequence>MALWPLFSRHNDRARYPRHQPVMMKQECKWQEEEEVDKIMEKKMKDAQERTGKKETEQILKLQEKLSLKKVLHEEEKRRRKEWGDLTALTSGAYQQGLTVHTGTHLLSMQGSPGGPSRPGTPWQLTEPNRCSDSKRLQAGTRWAQQLLSQGPQSTAIRRQPQQHLWDCSALASLWTQQPAYSPRQQLRAPSAFPAMQFLSQPQLYAGHSHLQPTKTGFLQPGGALSLPKQTKHAHQQTGFSDSSSLRPMHPQALPPAPVLPASPKPPVQMPPAGKSGFATTSQPAPQLSFIQHGQNPQLYHK</sequence>
<feature type="compositionally biased region" description="Polar residues" evidence="1">
    <location>
        <begin position="236"/>
        <end position="246"/>
    </location>
</feature>
<dbReference type="InterPro" id="IPR026094">
    <property type="entry name" value="GPS2"/>
</dbReference>
<evidence type="ECO:0000313" key="3">
    <source>
        <dbReference type="Proteomes" id="UP000694540"/>
    </source>
</evidence>
<dbReference type="GO" id="GO:0006357">
    <property type="term" value="P:regulation of transcription by RNA polymerase II"/>
    <property type="evidence" value="ECO:0007669"/>
    <property type="project" value="TreeGrafter"/>
</dbReference>
<reference evidence="2" key="1">
    <citation type="submission" date="2025-08" db="UniProtKB">
        <authorList>
            <consortium name="Ensembl"/>
        </authorList>
    </citation>
    <scope>IDENTIFICATION</scope>
</reference>
<feature type="compositionally biased region" description="Pro residues" evidence="1">
    <location>
        <begin position="253"/>
        <end position="270"/>
    </location>
</feature>
<accession>A0A8C3YGE4</accession>
<dbReference type="Pfam" id="PF15991">
    <property type="entry name" value="G_path_suppress"/>
    <property type="match status" value="1"/>
</dbReference>
<evidence type="ECO:0000256" key="1">
    <source>
        <dbReference type="SAM" id="MobiDB-lite"/>
    </source>
</evidence>
<dbReference type="PANTHER" id="PTHR22654">
    <property type="entry name" value="G PROTEIN PATHWAY SUPPRESSOR 2"/>
    <property type="match status" value="1"/>
</dbReference>
<dbReference type="Proteomes" id="UP000694540">
    <property type="component" value="Unplaced"/>
</dbReference>
<feature type="region of interest" description="Disordered" evidence="1">
    <location>
        <begin position="209"/>
        <end position="302"/>
    </location>
</feature>